<gene>
    <name evidence="1" type="ORF">BDW47DRAFT_106580</name>
</gene>
<organism evidence="1 2">
    <name type="scientific">Aspergillus candidus</name>
    <dbReference type="NCBI Taxonomy" id="41067"/>
    <lineage>
        <taxon>Eukaryota</taxon>
        <taxon>Fungi</taxon>
        <taxon>Dikarya</taxon>
        <taxon>Ascomycota</taxon>
        <taxon>Pezizomycotina</taxon>
        <taxon>Eurotiomycetes</taxon>
        <taxon>Eurotiomycetidae</taxon>
        <taxon>Eurotiales</taxon>
        <taxon>Aspergillaceae</taxon>
        <taxon>Aspergillus</taxon>
        <taxon>Aspergillus subgen. Circumdati</taxon>
    </lineage>
</organism>
<dbReference type="STRING" id="41067.A0A2I2FAM0"/>
<protein>
    <submittedName>
        <fullName evidence="1">Uncharacterized protein</fullName>
    </submittedName>
</protein>
<evidence type="ECO:0000313" key="1">
    <source>
        <dbReference type="EMBL" id="PLB37662.1"/>
    </source>
</evidence>
<keyword evidence="2" id="KW-1185">Reference proteome</keyword>
<dbReference type="AlphaFoldDB" id="A0A2I2FAM0"/>
<sequence length="184" mass="21206">MKRSINDTVKADHVTILACHNRIVYEGDRKQKIRFRNLFTWEVARTLVSKELVLLPAMEKYLPEGDLLARQNRANYHAVKEELKRFQKLDPTSPDFLPSINQLIGYLQPQIREEEAHQLPMLEGVITDKESNGLAKSFSRTKIFLPTRAHPGAPTSPFFETAHGLVTAPFDQFGDLFRKWPQHV</sequence>
<dbReference type="RefSeq" id="XP_024671674.1">
    <property type="nucleotide sequence ID" value="XM_024812799.1"/>
</dbReference>
<evidence type="ECO:0000313" key="2">
    <source>
        <dbReference type="Proteomes" id="UP000234585"/>
    </source>
</evidence>
<dbReference type="Proteomes" id="UP000234585">
    <property type="component" value="Unassembled WGS sequence"/>
</dbReference>
<dbReference type="PANTHER" id="PTHR35585:SF3">
    <property type="entry name" value="HEMERYTHRIN-LIKE DOMAIN-CONTAINING PROTEIN"/>
    <property type="match status" value="1"/>
</dbReference>
<dbReference type="PANTHER" id="PTHR35585">
    <property type="entry name" value="HHE DOMAIN PROTEIN (AFU_ORTHOLOGUE AFUA_4G00730)"/>
    <property type="match status" value="1"/>
</dbReference>
<dbReference type="GeneID" id="36519959"/>
<proteinExistence type="predicted"/>
<dbReference type="EMBL" id="KZ559141">
    <property type="protein sequence ID" value="PLB37662.1"/>
    <property type="molecule type" value="Genomic_DNA"/>
</dbReference>
<accession>A0A2I2FAM0</accession>
<dbReference type="OrthoDB" id="9983919at2759"/>
<name>A0A2I2FAM0_ASPCN</name>
<reference evidence="1 2" key="1">
    <citation type="submission" date="2017-12" db="EMBL/GenBank/DDBJ databases">
        <authorList>
            <consortium name="DOE Joint Genome Institute"/>
            <person name="Haridas S."/>
            <person name="Kjaerbolling I."/>
            <person name="Vesth T.C."/>
            <person name="Frisvad J.C."/>
            <person name="Nybo J.L."/>
            <person name="Theobald S."/>
            <person name="Kuo A."/>
            <person name="Bowyer P."/>
            <person name="Matsuda Y."/>
            <person name="Mondo S."/>
            <person name="Lyhne E.K."/>
            <person name="Kogle M.E."/>
            <person name="Clum A."/>
            <person name="Lipzen A."/>
            <person name="Salamov A."/>
            <person name="Ngan C.Y."/>
            <person name="Daum C."/>
            <person name="Chiniquy J."/>
            <person name="Barry K."/>
            <person name="LaButti K."/>
            <person name="Simmons B.A."/>
            <person name="Magnuson J.K."/>
            <person name="Mortensen U.H."/>
            <person name="Larsen T.O."/>
            <person name="Grigoriev I.V."/>
            <person name="Baker S.E."/>
            <person name="Andersen M.R."/>
            <person name="Nordberg H.P."/>
            <person name="Cantor M.N."/>
            <person name="Hua S.X."/>
        </authorList>
    </citation>
    <scope>NUCLEOTIDE SEQUENCE [LARGE SCALE GENOMIC DNA]</scope>
    <source>
        <strain evidence="1 2">CBS 102.13</strain>
    </source>
</reference>